<proteinExistence type="inferred from homology"/>
<dbReference type="NCBIfam" id="TIGR01139">
    <property type="entry name" value="cysK"/>
    <property type="match status" value="1"/>
</dbReference>
<dbReference type="InterPro" id="IPR005859">
    <property type="entry name" value="CysK"/>
</dbReference>
<dbReference type="InterPro" id="IPR001849">
    <property type="entry name" value="PH_domain"/>
</dbReference>
<feature type="compositionally biased region" description="Low complexity" evidence="18">
    <location>
        <begin position="499"/>
        <end position="522"/>
    </location>
</feature>
<dbReference type="InterPro" id="IPR011009">
    <property type="entry name" value="Kinase-like_dom_sf"/>
</dbReference>
<evidence type="ECO:0000259" key="19">
    <source>
        <dbReference type="PROSITE" id="PS50003"/>
    </source>
</evidence>
<evidence type="ECO:0000256" key="12">
    <source>
        <dbReference type="ARBA" id="ARBA00023192"/>
    </source>
</evidence>
<dbReference type="Gene3D" id="3.40.50.1100">
    <property type="match status" value="2"/>
</dbReference>
<dbReference type="SMART" id="SM00220">
    <property type="entry name" value="S_TKc"/>
    <property type="match status" value="1"/>
</dbReference>
<dbReference type="Pfam" id="PF00069">
    <property type="entry name" value="Pkinase"/>
    <property type="match status" value="1"/>
</dbReference>
<dbReference type="PROSITE" id="PS50003">
    <property type="entry name" value="PH_DOMAIN"/>
    <property type="match status" value="1"/>
</dbReference>
<evidence type="ECO:0000256" key="5">
    <source>
        <dbReference type="ARBA" id="ARBA00022527"/>
    </source>
</evidence>
<dbReference type="GO" id="GO:0004674">
    <property type="term" value="F:protein serine/threonine kinase activity"/>
    <property type="evidence" value="ECO:0007669"/>
    <property type="project" value="UniProtKB-KW"/>
</dbReference>
<evidence type="ECO:0000256" key="13">
    <source>
        <dbReference type="ARBA" id="ARBA00047931"/>
    </source>
</evidence>
<evidence type="ECO:0000256" key="16">
    <source>
        <dbReference type="PROSITE-ProRule" id="PRU10141"/>
    </source>
</evidence>
<protein>
    <recommendedName>
        <fullName evidence="4 17">Cysteine synthase</fullName>
        <ecNumber evidence="4 17">2.5.1.47</ecNumber>
    </recommendedName>
</protein>
<dbReference type="PROSITE" id="PS00107">
    <property type="entry name" value="PROTEIN_KINASE_ATP"/>
    <property type="match status" value="1"/>
</dbReference>
<evidence type="ECO:0000256" key="7">
    <source>
        <dbReference type="ARBA" id="ARBA00022679"/>
    </source>
</evidence>
<dbReference type="SMART" id="SM00233">
    <property type="entry name" value="PH"/>
    <property type="match status" value="1"/>
</dbReference>
<feature type="region of interest" description="Disordered" evidence="18">
    <location>
        <begin position="499"/>
        <end position="540"/>
    </location>
</feature>
<dbReference type="PROSITE" id="PS00108">
    <property type="entry name" value="PROTEIN_KINASE_ST"/>
    <property type="match status" value="1"/>
</dbReference>
<dbReference type="PROSITE" id="PS50011">
    <property type="entry name" value="PROTEIN_KINASE_DOM"/>
    <property type="match status" value="1"/>
</dbReference>
<comment type="cofactor">
    <cofactor evidence="1 14 17">
        <name>pyridoxal 5'-phosphate</name>
        <dbReference type="ChEBI" id="CHEBI:597326"/>
    </cofactor>
</comment>
<comment type="caution">
    <text evidence="21">The sequence shown here is derived from an EMBL/GenBank/DDBJ whole genome shotgun (WGS) entry which is preliminary data.</text>
</comment>
<keyword evidence="10 16" id="KW-0067">ATP-binding</keyword>
<feature type="modified residue" description="N6-(pyridoxal phosphate)lysine" evidence="15">
    <location>
        <position position="63"/>
    </location>
</feature>
<dbReference type="PANTHER" id="PTHR10314">
    <property type="entry name" value="CYSTATHIONINE BETA-SYNTHASE"/>
    <property type="match status" value="1"/>
</dbReference>
<name>A0A3R7GDE3_9STRA</name>
<dbReference type="InterPro" id="IPR036052">
    <property type="entry name" value="TrpB-like_PALP_sf"/>
</dbReference>
<sequence>MLARSLLSSRRVLLRNARSLHIAKDMTALIGNTPLVYLNRVTDGAHAKIAVKCEFMEPCASVKDRIGYSMIQDAEKSGRLTKDSHIIEPTSGNTGIGLAFAAAIRGYKLTVVMPDTMSMERRILLKSFGADLVLTPGAKGMTGAVAKANELVNKEGGSALTLGQFDNPANPQIHFETTGPEIWNDTDGQVDFFVSGVGTGGTLTGTAQYLKPKKPSVKIVAVEPEESPVLSGGNPAPHKIQGIGAGFVPKVLDRDLIDEVITASSPEAFAMAKRLALEEGILVGPSSGAAVVASLEIAKRPENKGKLIVAILPSFGERYLSSPLFEKEREFAANVPTSELPQKVPLVSFGSWMDALLASTSSRRSVAADEGARLSLSLSYDAKSRTSSMSISPASVSASRSLVTPSATPTHHHSHHRNGVPHDVPLRFHWEGYLQKRSDWLKHWETYYFVLRGSSLYCYLSEEDARRQNAKSKIKKGRFGFSDRVSLVKAWDVEEDLGSVASSGTQSSTGSTASTPPVSAAQQDAAGTDAVNQSSPPVDDAASESAFRFTLATQKGHQLHFRTNSEASKHVWLQFVANAVADHDHSGQMHPTTQYLRTNVADFYQGYEYFYAALCARVTADEAGVQMDEGVPLSPSTGVRPSTPGATSTEETDRSSFTLSSKKPNASFLPVTPNQPLAKTQVIPPMDHVLLRFFSLLKSDVILRSNYLPMVPFEGKYRGFGGVLEYFSRLSQSVQVEQFIVESIEMEDEEEQDQSVDFVERRHRRNRGNRVVVISGRETMQVRYNQTTFMQQWKHKLHFKPGDNGRVSRWEIFGDVVASSVVFKTPGCTTNLTLPSLAERIRESVVGGYVVSINLHQITDVRSRELKGDEFFVRCSLDTNEFEGVWHTEAQSRAAAPVDCPSDSTSKTTAGESWAYNYQQDLFLQFDRLSRDDNTVLLIECCRASNREVIARTHVNLASFLNGSSSVGGSAIGTISSRLRGRSRRKTGSNASRIGELQSYVLSNDHQSFFGKLLLGLTISAMSHRSISQRSSTSSYRGSFCSDDGCIGAASLASFESPGGGAARSSSFRSFAKLTQQFSPPGEEVMHQFVINGVRYQLAEKYRMVKIVGKGTYGEVIAASDFVHGGTFAIKKLGQFLRHPKVALLALREIKLMSEIGTHPCLMGFHELQRPLDYEHFEDLYIIQPLMETDLCRIIHSKESLNDDQVQYFLYQMLCGIHYLHSADVLHRDIKPSNILVNSDCRIKICDFGLARHANDRDLAEGLSEYVVTRWYRAPELLLANAYTKAIDMWSIGCIFAELLGRRIMFPGTSYVDQLKVIVDIVGTPTTFSFCDNPVARRYAGRQFLIQSQKVPKVDWAEVFPEANPDGLDLLDRLLQFDPAKRITAAEALEHPYVSQWRDAQLEQPCHADVATNLTQFDYEQVSYDPQTLKELLYQEVMKAQHPPSQQSIAE</sequence>
<dbReference type="InterPro" id="IPR017441">
    <property type="entry name" value="Protein_kinase_ATP_BS"/>
</dbReference>
<evidence type="ECO:0000256" key="18">
    <source>
        <dbReference type="SAM" id="MobiDB-lite"/>
    </source>
</evidence>
<evidence type="ECO:0000256" key="6">
    <source>
        <dbReference type="ARBA" id="ARBA00022605"/>
    </source>
</evidence>
<evidence type="ECO:0000256" key="10">
    <source>
        <dbReference type="ARBA" id="ARBA00022840"/>
    </source>
</evidence>
<feature type="domain" description="Protein kinase" evidence="20">
    <location>
        <begin position="1102"/>
        <end position="1394"/>
    </location>
</feature>
<dbReference type="SUPFAM" id="SSF56112">
    <property type="entry name" value="Protein kinase-like (PK-like)"/>
    <property type="match status" value="1"/>
</dbReference>
<dbReference type="FunFam" id="3.40.50.1100:FF:000067">
    <property type="entry name" value="Cysteine synthase"/>
    <property type="match status" value="1"/>
</dbReference>
<comment type="catalytic activity">
    <reaction evidence="13 17">
        <text>O-acetyl-L-serine + hydrogen sulfide = L-cysteine + acetate</text>
        <dbReference type="Rhea" id="RHEA:14829"/>
        <dbReference type="ChEBI" id="CHEBI:29919"/>
        <dbReference type="ChEBI" id="CHEBI:30089"/>
        <dbReference type="ChEBI" id="CHEBI:35235"/>
        <dbReference type="ChEBI" id="CHEBI:58340"/>
        <dbReference type="EC" id="2.5.1.47"/>
    </reaction>
</comment>
<evidence type="ECO:0000256" key="9">
    <source>
        <dbReference type="ARBA" id="ARBA00022777"/>
    </source>
</evidence>
<dbReference type="NCBIfam" id="TIGR01136">
    <property type="entry name" value="cysKM"/>
    <property type="match status" value="1"/>
</dbReference>
<dbReference type="InterPro" id="IPR050214">
    <property type="entry name" value="Cys_Synth/Cystath_Beta-Synth"/>
</dbReference>
<evidence type="ECO:0000256" key="2">
    <source>
        <dbReference type="ARBA" id="ARBA00004962"/>
    </source>
</evidence>
<dbReference type="Gene3D" id="3.30.200.20">
    <property type="entry name" value="Phosphorylase Kinase, domain 1"/>
    <property type="match status" value="1"/>
</dbReference>
<feature type="binding site" evidence="16">
    <location>
        <position position="1132"/>
    </location>
    <ligand>
        <name>ATP</name>
        <dbReference type="ChEBI" id="CHEBI:30616"/>
    </ligand>
</feature>
<reference evidence="21 22" key="1">
    <citation type="submission" date="2018-07" db="EMBL/GenBank/DDBJ databases">
        <title>Genome sequencing of oomycete isolates from Chile give support for New Zealand origin for Phytophthora kernoviae and make available the first Nothophytophthora sp. genome.</title>
        <authorList>
            <person name="Studholme D.J."/>
            <person name="Sanfuentes E."/>
            <person name="Panda P."/>
            <person name="Hill R."/>
            <person name="Sambles C."/>
            <person name="Grant M."/>
            <person name="Williams N.M."/>
            <person name="Mcdougal R.L."/>
        </authorList>
    </citation>
    <scope>NUCLEOTIDE SEQUENCE [LARGE SCALE GENOMIC DNA]</scope>
    <source>
        <strain evidence="21">Chile7</strain>
    </source>
</reference>
<dbReference type="SUPFAM" id="SSF50729">
    <property type="entry name" value="PH domain-like"/>
    <property type="match status" value="1"/>
</dbReference>
<dbReference type="InterPro" id="IPR005856">
    <property type="entry name" value="Cys_synth"/>
</dbReference>
<keyword evidence="9" id="KW-0418">Kinase</keyword>
<keyword evidence="7 17" id="KW-0808">Transferase</keyword>
<evidence type="ECO:0000256" key="8">
    <source>
        <dbReference type="ARBA" id="ARBA00022741"/>
    </source>
</evidence>
<evidence type="ECO:0000259" key="20">
    <source>
        <dbReference type="PROSITE" id="PS50011"/>
    </source>
</evidence>
<dbReference type="InterPro" id="IPR008271">
    <property type="entry name" value="Ser/Thr_kinase_AS"/>
</dbReference>
<dbReference type="PROSITE" id="PS00901">
    <property type="entry name" value="CYS_SYNTHASE"/>
    <property type="match status" value="1"/>
</dbReference>
<dbReference type="EMBL" id="MBAD02002066">
    <property type="protein sequence ID" value="RLN50044.1"/>
    <property type="molecule type" value="Genomic_DNA"/>
</dbReference>
<keyword evidence="6 17" id="KW-0028">Amino-acid biosynthesis</keyword>
<feature type="compositionally biased region" description="Polar residues" evidence="18">
    <location>
        <begin position="634"/>
        <end position="661"/>
    </location>
</feature>
<dbReference type="EC" id="2.5.1.47" evidence="4 17"/>
<dbReference type="CDD" id="cd07834">
    <property type="entry name" value="STKc_MAPK"/>
    <property type="match status" value="1"/>
</dbReference>
<dbReference type="InterPro" id="IPR001926">
    <property type="entry name" value="TrpB-like_PALP"/>
</dbReference>
<evidence type="ECO:0000256" key="17">
    <source>
        <dbReference type="RuleBase" id="RU003985"/>
    </source>
</evidence>
<evidence type="ECO:0000313" key="22">
    <source>
        <dbReference type="Proteomes" id="UP000284657"/>
    </source>
</evidence>
<feature type="domain" description="PH" evidence="19">
    <location>
        <begin position="427"/>
        <end position="581"/>
    </location>
</feature>
<dbReference type="GO" id="GO:0005737">
    <property type="term" value="C:cytoplasm"/>
    <property type="evidence" value="ECO:0007669"/>
    <property type="project" value="UniProtKB-ARBA"/>
</dbReference>
<evidence type="ECO:0000256" key="4">
    <source>
        <dbReference type="ARBA" id="ARBA00012681"/>
    </source>
</evidence>
<keyword evidence="5" id="KW-0723">Serine/threonine-protein kinase</keyword>
<evidence type="ECO:0000256" key="1">
    <source>
        <dbReference type="ARBA" id="ARBA00001933"/>
    </source>
</evidence>
<dbReference type="CDD" id="cd01561">
    <property type="entry name" value="CBS_like"/>
    <property type="match status" value="1"/>
</dbReference>
<dbReference type="GO" id="GO:0005524">
    <property type="term" value="F:ATP binding"/>
    <property type="evidence" value="ECO:0007669"/>
    <property type="project" value="UniProtKB-UniRule"/>
</dbReference>
<dbReference type="Gene3D" id="1.10.510.10">
    <property type="entry name" value="Transferase(Phosphotransferase) domain 1"/>
    <property type="match status" value="1"/>
</dbReference>
<organism evidence="21 22">
    <name type="scientific">Phytophthora kernoviae</name>
    <dbReference type="NCBI Taxonomy" id="325452"/>
    <lineage>
        <taxon>Eukaryota</taxon>
        <taxon>Sar</taxon>
        <taxon>Stramenopiles</taxon>
        <taxon>Oomycota</taxon>
        <taxon>Peronosporomycetes</taxon>
        <taxon>Peronosporales</taxon>
        <taxon>Peronosporaceae</taxon>
        <taxon>Phytophthora</taxon>
    </lineage>
</organism>
<dbReference type="SUPFAM" id="SSF53686">
    <property type="entry name" value="Tryptophan synthase beta subunit-like PLP-dependent enzymes"/>
    <property type="match status" value="1"/>
</dbReference>
<evidence type="ECO:0000256" key="11">
    <source>
        <dbReference type="ARBA" id="ARBA00022898"/>
    </source>
</evidence>
<evidence type="ECO:0000256" key="15">
    <source>
        <dbReference type="PIRSR" id="PIRSR605856-51"/>
    </source>
</evidence>
<feature type="binding site" evidence="14">
    <location>
        <position position="93"/>
    </location>
    <ligand>
        <name>pyridoxal 5'-phosphate</name>
        <dbReference type="ChEBI" id="CHEBI:597326"/>
    </ligand>
</feature>
<dbReference type="Pfam" id="PF00291">
    <property type="entry name" value="PALP"/>
    <property type="match status" value="1"/>
</dbReference>
<evidence type="ECO:0000313" key="21">
    <source>
        <dbReference type="EMBL" id="RLN50044.1"/>
    </source>
</evidence>
<accession>A0A3R7GDE3</accession>
<dbReference type="GO" id="GO:0006535">
    <property type="term" value="P:cysteine biosynthetic process from serine"/>
    <property type="evidence" value="ECO:0007669"/>
    <property type="project" value="UniProtKB-UniRule"/>
</dbReference>
<feature type="region of interest" description="Disordered" evidence="18">
    <location>
        <begin position="629"/>
        <end position="661"/>
    </location>
</feature>
<dbReference type="Gene3D" id="2.30.29.30">
    <property type="entry name" value="Pleckstrin-homology domain (PH domain)/Phosphotyrosine-binding domain (PTB)"/>
    <property type="match status" value="1"/>
</dbReference>
<feature type="binding site" evidence="14">
    <location>
        <begin position="198"/>
        <end position="202"/>
    </location>
    <ligand>
        <name>pyridoxal 5'-phosphate</name>
        <dbReference type="ChEBI" id="CHEBI:597326"/>
    </ligand>
</feature>
<dbReference type="Proteomes" id="UP000284657">
    <property type="component" value="Unassembled WGS sequence"/>
</dbReference>
<dbReference type="InterPro" id="IPR011993">
    <property type="entry name" value="PH-like_dom_sf"/>
</dbReference>
<dbReference type="InterPro" id="IPR000719">
    <property type="entry name" value="Prot_kinase_dom"/>
</dbReference>
<comment type="similarity">
    <text evidence="3 17">Belongs to the cysteine synthase/cystathionine beta-synthase family.</text>
</comment>
<dbReference type="FunFam" id="1.10.510.10:FF:000040">
    <property type="entry name" value="Mitogen-activated protein kinase"/>
    <property type="match status" value="1"/>
</dbReference>
<dbReference type="InterPro" id="IPR001216">
    <property type="entry name" value="P-phosphate_BS"/>
</dbReference>
<feature type="binding site" evidence="14">
    <location>
        <position position="286"/>
    </location>
    <ligand>
        <name>pyridoxal 5'-phosphate</name>
        <dbReference type="ChEBI" id="CHEBI:597326"/>
    </ligand>
</feature>
<evidence type="ECO:0000256" key="14">
    <source>
        <dbReference type="PIRSR" id="PIRSR605856-50"/>
    </source>
</evidence>
<keyword evidence="12 17" id="KW-0198">Cysteine biosynthesis</keyword>
<dbReference type="GO" id="GO:0004124">
    <property type="term" value="F:cysteine synthase activity"/>
    <property type="evidence" value="ECO:0007669"/>
    <property type="project" value="UniProtKB-UniRule"/>
</dbReference>
<keyword evidence="11 14" id="KW-0663">Pyridoxal phosphate</keyword>
<evidence type="ECO:0000256" key="3">
    <source>
        <dbReference type="ARBA" id="ARBA00007103"/>
    </source>
</evidence>
<keyword evidence="8 16" id="KW-0547">Nucleotide-binding</keyword>
<gene>
    <name evidence="21" type="ORF">BBJ29_002752</name>
</gene>
<comment type="pathway">
    <text evidence="2">Amino-acid biosynthesis; L-cysteine biosynthesis; L-cysteine from L-serine: step 2/2.</text>
</comment>